<feature type="compositionally biased region" description="Pro residues" evidence="11">
    <location>
        <begin position="160"/>
        <end position="171"/>
    </location>
</feature>
<evidence type="ECO:0000256" key="3">
    <source>
        <dbReference type="ARBA" id="ARBA00022884"/>
    </source>
</evidence>
<dbReference type="EMBL" id="CP053452">
    <property type="protein sequence ID" value="QJW97523.1"/>
    <property type="molecule type" value="Genomic_DNA"/>
</dbReference>
<reference evidence="13" key="1">
    <citation type="submission" date="2020-05" db="EMBL/GenBank/DDBJ databases">
        <title>Frigoriglobus tundricola gen. nov., sp. nov., a psychrotolerant cellulolytic planctomycete of the family Gemmataceae with two divergent copies of 16S rRNA gene.</title>
        <authorList>
            <person name="Kulichevskaya I.S."/>
            <person name="Ivanova A.A."/>
            <person name="Naumoff D.G."/>
            <person name="Beletsky A.V."/>
            <person name="Rijpstra W.I.C."/>
            <person name="Sinninghe Damste J.S."/>
            <person name="Mardanov A.V."/>
            <person name="Ravin N.V."/>
            <person name="Dedysh S.N."/>
        </authorList>
    </citation>
    <scope>NUCLEOTIDE SEQUENCE [LARGE SCALE GENOMIC DNA]</scope>
    <source>
        <strain evidence="13">PL17</strain>
    </source>
</reference>
<dbReference type="AlphaFoldDB" id="A0A6M5YWD6"/>
<dbReference type="PANTHER" id="PTHR13501">
    <property type="entry name" value="CHLOROPLAST 50S RIBOSOMAL PROTEIN L22-RELATED"/>
    <property type="match status" value="1"/>
</dbReference>
<sequence>MDYKAKHRFADTGPRKIRLFADLIRGKNVDEALQLLRFYHNRGAKLLLAVVQSAYGNATDQESPDPDGLIVSECRVDGAPTFKRIQPRARGTAFQIKRRMAHIHVTLSDPPEEVVVPPAAVAAPAVIETPAPAPAAIEAHTPAPAVTEPPAPAVSESPAPAAPETPAAPPT</sequence>
<evidence type="ECO:0000256" key="1">
    <source>
        <dbReference type="ARBA" id="ARBA00009451"/>
    </source>
</evidence>
<accession>A0A6M5YWD6</accession>
<keyword evidence="13" id="KW-1185">Reference proteome</keyword>
<name>A0A6M5YWD6_9BACT</name>
<gene>
    <name evidence="7" type="primary">rplV</name>
    <name evidence="12" type="ORF">FTUN_5097</name>
</gene>
<comment type="function">
    <text evidence="7">The globular domain of the protein is located near the polypeptide exit tunnel on the outside of the subunit, while an extended beta-hairpin is found that lines the wall of the exit tunnel in the center of the 70S ribosome.</text>
</comment>
<keyword evidence="2 7" id="KW-0699">rRNA-binding</keyword>
<evidence type="ECO:0000313" key="12">
    <source>
        <dbReference type="EMBL" id="QJW97523.1"/>
    </source>
</evidence>
<evidence type="ECO:0000256" key="2">
    <source>
        <dbReference type="ARBA" id="ARBA00022730"/>
    </source>
</evidence>
<dbReference type="InterPro" id="IPR036394">
    <property type="entry name" value="Ribosomal_uL22_sf"/>
</dbReference>
<dbReference type="KEGG" id="ftj:FTUN_5097"/>
<comment type="function">
    <text evidence="7 10">This protein binds specifically to 23S rRNA; its binding is stimulated by other ribosomal proteins, e.g., L4, L17, and L20. It is important during the early stages of 50S assembly. It makes multiple contacts with different domains of the 23S rRNA in the assembled 50S subunit and ribosome.</text>
</comment>
<dbReference type="GO" id="GO:0003735">
    <property type="term" value="F:structural constituent of ribosome"/>
    <property type="evidence" value="ECO:0007669"/>
    <property type="project" value="InterPro"/>
</dbReference>
<dbReference type="HAMAP" id="MF_01331_B">
    <property type="entry name" value="Ribosomal_uL22_B"/>
    <property type="match status" value="1"/>
</dbReference>
<evidence type="ECO:0000256" key="6">
    <source>
        <dbReference type="ARBA" id="ARBA00035207"/>
    </source>
</evidence>
<dbReference type="Proteomes" id="UP000503447">
    <property type="component" value="Chromosome"/>
</dbReference>
<dbReference type="InterPro" id="IPR001063">
    <property type="entry name" value="Ribosomal_uL22"/>
</dbReference>
<evidence type="ECO:0000256" key="7">
    <source>
        <dbReference type="HAMAP-Rule" id="MF_01331"/>
    </source>
</evidence>
<dbReference type="NCBIfam" id="TIGR01044">
    <property type="entry name" value="rplV_bact"/>
    <property type="match status" value="1"/>
</dbReference>
<feature type="region of interest" description="Disordered" evidence="11">
    <location>
        <begin position="135"/>
        <end position="171"/>
    </location>
</feature>
<dbReference type="PANTHER" id="PTHR13501:SF8">
    <property type="entry name" value="LARGE RIBOSOMAL SUBUNIT PROTEIN UL22M"/>
    <property type="match status" value="1"/>
</dbReference>
<dbReference type="SUPFAM" id="SSF54843">
    <property type="entry name" value="Ribosomal protein L22"/>
    <property type="match status" value="1"/>
</dbReference>
<keyword evidence="4 7" id="KW-0689">Ribosomal protein</keyword>
<evidence type="ECO:0000256" key="5">
    <source>
        <dbReference type="ARBA" id="ARBA00023274"/>
    </source>
</evidence>
<evidence type="ECO:0000256" key="4">
    <source>
        <dbReference type="ARBA" id="ARBA00022980"/>
    </source>
</evidence>
<evidence type="ECO:0000256" key="8">
    <source>
        <dbReference type="RuleBase" id="RU004005"/>
    </source>
</evidence>
<dbReference type="GO" id="GO:0006412">
    <property type="term" value="P:translation"/>
    <property type="evidence" value="ECO:0007669"/>
    <property type="project" value="UniProtKB-UniRule"/>
</dbReference>
<evidence type="ECO:0000256" key="11">
    <source>
        <dbReference type="SAM" id="MobiDB-lite"/>
    </source>
</evidence>
<dbReference type="GO" id="GO:0022625">
    <property type="term" value="C:cytosolic large ribosomal subunit"/>
    <property type="evidence" value="ECO:0007669"/>
    <property type="project" value="TreeGrafter"/>
</dbReference>
<dbReference type="GO" id="GO:0019843">
    <property type="term" value="F:rRNA binding"/>
    <property type="evidence" value="ECO:0007669"/>
    <property type="project" value="UniProtKB-UniRule"/>
</dbReference>
<organism evidence="12 13">
    <name type="scientific">Frigoriglobus tundricola</name>
    <dbReference type="NCBI Taxonomy" id="2774151"/>
    <lineage>
        <taxon>Bacteria</taxon>
        <taxon>Pseudomonadati</taxon>
        <taxon>Planctomycetota</taxon>
        <taxon>Planctomycetia</taxon>
        <taxon>Gemmatales</taxon>
        <taxon>Gemmataceae</taxon>
        <taxon>Frigoriglobus</taxon>
    </lineage>
</organism>
<dbReference type="RefSeq" id="WP_171472874.1">
    <property type="nucleotide sequence ID" value="NZ_CP053452.2"/>
</dbReference>
<keyword evidence="3 7" id="KW-0694">RNA-binding</keyword>
<dbReference type="InterPro" id="IPR005727">
    <property type="entry name" value="Ribosomal_uL22_bac/chlpt-type"/>
</dbReference>
<keyword evidence="5 7" id="KW-0687">Ribonucleoprotein</keyword>
<proteinExistence type="inferred from homology"/>
<comment type="subunit">
    <text evidence="7 9">Part of the 50S ribosomal subunit.</text>
</comment>
<dbReference type="Pfam" id="PF00237">
    <property type="entry name" value="Ribosomal_L22"/>
    <property type="match status" value="1"/>
</dbReference>
<protein>
    <recommendedName>
        <fullName evidence="6 7">Large ribosomal subunit protein uL22</fullName>
    </recommendedName>
</protein>
<evidence type="ECO:0000313" key="13">
    <source>
        <dbReference type="Proteomes" id="UP000503447"/>
    </source>
</evidence>
<evidence type="ECO:0000256" key="9">
    <source>
        <dbReference type="RuleBase" id="RU004006"/>
    </source>
</evidence>
<evidence type="ECO:0000256" key="10">
    <source>
        <dbReference type="RuleBase" id="RU004008"/>
    </source>
</evidence>
<dbReference type="Gene3D" id="3.90.470.10">
    <property type="entry name" value="Ribosomal protein L22/L17"/>
    <property type="match status" value="1"/>
</dbReference>
<dbReference type="InterPro" id="IPR047867">
    <property type="entry name" value="Ribosomal_uL22_bac/org-type"/>
</dbReference>
<comment type="similarity">
    <text evidence="1 7 8">Belongs to the universal ribosomal protein uL22 family.</text>
</comment>
<feature type="compositionally biased region" description="Low complexity" evidence="11">
    <location>
        <begin position="135"/>
        <end position="146"/>
    </location>
</feature>